<evidence type="ECO:0000313" key="3">
    <source>
        <dbReference type="Proteomes" id="UP000036367"/>
    </source>
</evidence>
<protein>
    <submittedName>
        <fullName evidence="2">Uncharacterized protein</fullName>
    </submittedName>
</protein>
<evidence type="ECO:0000313" key="2">
    <source>
        <dbReference type="EMBL" id="KLU02749.1"/>
    </source>
</evidence>
<dbReference type="Proteomes" id="UP000036367">
    <property type="component" value="Unassembled WGS sequence"/>
</dbReference>
<dbReference type="EMBL" id="LECT01000043">
    <property type="protein sequence ID" value="KLU02749.1"/>
    <property type="molecule type" value="Genomic_DNA"/>
</dbReference>
<dbReference type="PATRIC" id="fig|595434.4.peg.4788"/>
<keyword evidence="3" id="KW-1185">Reference proteome</keyword>
<name>A0A0J1EAW8_RHOIS</name>
<comment type="caution">
    <text evidence="2">The sequence shown here is derived from an EMBL/GenBank/DDBJ whole genome shotgun (WGS) entry which is preliminary data.</text>
</comment>
<sequence length="44" mass="4345">MVDEGLKGTSKHGSTSSREGAVAGGQSLSGEAVGPMAWVIAATR</sequence>
<accession>A0A0J1EAW8</accession>
<dbReference type="AlphaFoldDB" id="A0A0J1EAW8"/>
<organism evidence="2 3">
    <name type="scientific">Rhodopirellula islandica</name>
    <dbReference type="NCBI Taxonomy" id="595434"/>
    <lineage>
        <taxon>Bacteria</taxon>
        <taxon>Pseudomonadati</taxon>
        <taxon>Planctomycetota</taxon>
        <taxon>Planctomycetia</taxon>
        <taxon>Pirellulales</taxon>
        <taxon>Pirellulaceae</taxon>
        <taxon>Rhodopirellula</taxon>
    </lineage>
</organism>
<feature type="region of interest" description="Disordered" evidence="1">
    <location>
        <begin position="1"/>
        <end position="29"/>
    </location>
</feature>
<evidence type="ECO:0000256" key="1">
    <source>
        <dbReference type="SAM" id="MobiDB-lite"/>
    </source>
</evidence>
<gene>
    <name evidence="2" type="ORF">RISK_005045</name>
</gene>
<reference evidence="2" key="1">
    <citation type="submission" date="2015-05" db="EMBL/GenBank/DDBJ databases">
        <title>Permanent draft genome of Rhodopirellula islandicus K833.</title>
        <authorList>
            <person name="Kizina J."/>
            <person name="Richter M."/>
            <person name="Glockner F.O."/>
            <person name="Harder J."/>
        </authorList>
    </citation>
    <scope>NUCLEOTIDE SEQUENCE [LARGE SCALE GENOMIC DNA]</scope>
    <source>
        <strain evidence="2">K833</strain>
    </source>
</reference>
<proteinExistence type="predicted"/>